<dbReference type="AlphaFoldDB" id="A0A4Y1ZJ62"/>
<name>A0A4Y1ZJ62_9BACL</name>
<comment type="caution">
    <text evidence="2">The sequence shown here is derived from an EMBL/GenBank/DDBJ whole genome shotgun (WGS) entry which is preliminary data.</text>
</comment>
<evidence type="ECO:0000313" key="3">
    <source>
        <dbReference type="Proteomes" id="UP000319716"/>
    </source>
</evidence>
<dbReference type="Proteomes" id="UP000319716">
    <property type="component" value="Unassembled WGS sequence"/>
</dbReference>
<evidence type="ECO:0000313" key="2">
    <source>
        <dbReference type="EMBL" id="GAY78408.1"/>
    </source>
</evidence>
<protein>
    <submittedName>
        <fullName evidence="2">Uncharacterized protein</fullName>
    </submittedName>
</protein>
<proteinExistence type="predicted"/>
<feature type="transmembrane region" description="Helical" evidence="1">
    <location>
        <begin position="14"/>
        <end position="35"/>
    </location>
</feature>
<keyword evidence="1" id="KW-0812">Transmembrane</keyword>
<keyword evidence="1" id="KW-1133">Transmembrane helix</keyword>
<evidence type="ECO:0000256" key="1">
    <source>
        <dbReference type="SAM" id="Phobius"/>
    </source>
</evidence>
<keyword evidence="1" id="KW-0472">Membrane</keyword>
<gene>
    <name evidence="2" type="ORF">NBRC111894_3962</name>
</gene>
<organism evidence="2 3">
    <name type="scientific">Sporolactobacillus inulinus</name>
    <dbReference type="NCBI Taxonomy" id="2078"/>
    <lineage>
        <taxon>Bacteria</taxon>
        <taxon>Bacillati</taxon>
        <taxon>Bacillota</taxon>
        <taxon>Bacilli</taxon>
        <taxon>Bacillales</taxon>
        <taxon>Sporolactobacillaceae</taxon>
        <taxon>Sporolactobacillus</taxon>
    </lineage>
</organism>
<reference evidence="2 3" key="1">
    <citation type="submission" date="2017-11" db="EMBL/GenBank/DDBJ databases">
        <title>Draft Genome Sequence of Sporolactobacillus inulinus NBRC 111894 Isolated from Koso, a Japanese Sugar-Vegetable Fermented Beverage.</title>
        <authorList>
            <person name="Chiou T.Y."/>
            <person name="Oshima K."/>
            <person name="Suda W."/>
            <person name="Hattori M."/>
            <person name="Takahashi T."/>
        </authorList>
    </citation>
    <scope>NUCLEOTIDE SEQUENCE [LARGE SCALE GENOMIC DNA]</scope>
    <source>
        <strain evidence="2 3">NBRC111894</strain>
    </source>
</reference>
<sequence length="41" mass="4740">MHCIRSFRGYCHSVSVHALAVLFYVPYAFIIHKICGLMQNL</sequence>
<dbReference type="EMBL" id="BEXB01000048">
    <property type="protein sequence ID" value="GAY78408.1"/>
    <property type="molecule type" value="Genomic_DNA"/>
</dbReference>
<accession>A0A4Y1ZJ62</accession>